<feature type="compositionally biased region" description="Low complexity" evidence="1">
    <location>
        <begin position="85"/>
        <end position="112"/>
    </location>
</feature>
<gene>
    <name evidence="2" type="ORF">CHLRE_10g427453v5</name>
</gene>
<proteinExistence type="predicted"/>
<sequence>MAAAAAPKSHRSIACPRLPSFASSPGGSRGASPGAGSAALQRAQSSHCTTLGGVAAAQPADAANPALSLASRAPSRMPPAAPLQAVSAGGAAKAADAGAAPVKGPGAPLGPVAQPPRPRTAAAPSGSARGLLPPLPGGVTPQTQMPYGHGGPRPLQPTQMGKPPPPSTAGRSPAVAAQPPPQQPVQSSSQPPPAGAPAAPRHRTLLNYALTVFPSRLAPLAPLGARLRSGSGAACDVGQTSAAASGDAIDSGGGAPAVLLSAESLQQLQSVAAAVQDALVKVGACGGAALTAADREDVWRLSAACWEAAVAATVATPPGDTPLVRADEQSQLLHGLGSAIHEVASEPVAGLGAAVGGGCSGAQLLQRVRFFHQMGRAWLALGRCAPAGWFLVRAREGLGQLQAQAAEETASGQRPRPKRARLAAPAGAASLSQDSNAGADVGADAEGVGEVSGTAAEEGGWSGVGGSEAGSGQPPWLGLGLGCEEYLQVEVDVLVESLRLALAEGQQALSANLRSQLRRLATSPHTPPGLGVATTLTCVAILTDAAAIRLGAGVADGAEIEAAVLPASAGGSSSRQQHSAQQQHAHGDAMALLAEALDVVEAAAEAEGRRRAAGGNDGAATERLAALVETRQQVLRFLISTCLRTGSYQAALSYVRAFAEIAVPNAAEGGSSGNGGTGSGAAEAEAGLPLDVLLLSVQAHVKLGRVVEAAALVAARVQPHPACTPAAMKAAFSRLLDSAHLAQLSISMPHLTSCLLACLERCRDGQDATGALGGGPRAASPPGGGAWDAAAGAELVVQVSSALFAHEGSTAEQMLLSLLAVDEVVAAVCNTSISSQSGAGASGGAGPRGSPRVRVYGMLYARAAAAFQQAEHAGAARLFAAALLYASGGGGAPYCRTARMLSACYAALGQPGRALGYLDLAEAVEPHTAAHVLLRLRLVLALKLQAQAGGGGREEQLGEGTQRESQGLSGWGRDAAAEEDAERAAGAQGRGAGAGTAVDGEAVQLVQQLPRCCDFELSHLAVAYDIAMRAQRFGVAVAATELAVRHLGPPPLHAAASAAAAAAAGNALHAAVALTRDCIAGRLAAAAQTVPRSANGGRRAAAAGAAGDGPALPQATGAAVLRDLRWLCCRLSDVVAAPLAAQAQASLSWLRDVAVRLSYDALLSGDGAARQLVAVGNELTEQFDRAVHSSTHTAVSLPPAYRGRPPAETEWRMAAAAMRVAQQLDSALLLQSAAAADISTRGPAGREELGQQQAASDAAQRQLQPVVVAVAAGMLESYATRALAATAAPLGPPAAGAALAMAPPPDTALVVEAQQLLEGCRCAGGMRSKDLGPSAAATGAGGSGCGGGGGGAAMRAAVLQLRFVAATFAQDEAEQRTLLQALVDEPAVCGRRLEALASLCLAPDVPWHCSRPGCALLSFCIRKELPAPPTPAPGGDASQSLGGSDGHTAVDVELVARAIRRLYIEGSPNLRLIVCKRAVEVATQLHAHGGAQPAAAPGTALGPAAAASAAGAACYRYPLTQLHFLWTACLNTAIAEALRNRLQEVSAMTAAGCAGSGGASGELLLELASGLRQLEDDGAENASAYLCSGHAHDSGDEAAEASALQTVFSEILLSVAGRDCRGRHRAATAAAAAVVASPPSASCRATRRQAQSPLPAPLLPPLAQAALRQPKPAEQSCVQQHPLPQLSIEEHGAAAAPASAQAAAPEHPIDPPMPSCQRHDQDQRSAAEPLSQPMSRTSGPGQELCGVAASASVQSRGAQHEHEEMAGQEQEEAEQKQQTTQPPMALEDPPPRLQQPRGSDPGDASAVAERDVQNAEARPPRERSCTAADAEPTVAAVSSRACVPASPCSEGTGAAPAVAMSDAAAQIKSSTAAIASAAAAAAASPGKAASPTASGAARQHHASGGPSMAHAGPACILGLGPGTLRDSDAGEARPGVTGTATVVRSQPGSSPRVPLFGEQPQATAQEHHAQLDEAVVLGPAAAAVAGSSSPQLERPPSQPAGAARQSRVTSPPARLGPDCASLRGSSQARPPAVLGAGPTPDQGAAVQRARSAECSQASELSECYGGQPDPALASQLPPPVIRRVLGSSGGGGEHGVCGDGGEGTSRGGAAGWHGQVLPMLPEGWRDATQAGGDADTHRAAVVPAQQVDETDSANLATAPAEGTAADGGGPASQMERTAQLHTPQAAPGPSPPPQASCRTPATNPAAASADSTRLVQADPGIQAHSGDGTVADEDDLSPLPEQADPLDRSPGVQGPPPSCSPAPDVPLPLPRPPPPLLLHPPAVPAAVPLLPPDGPQQEREHLQGLAEDTGMGEQGRNAAPAGEQKAQVQPAKPAAADSAVVTADSEAGTTTGAADATSSALPVAGRIQVAPDAAGVAAPAATASVTGAAASGGATATTPPQPLAATAATTTACSMPAGAIDLHLAAVARDALKPAAARPQLSDSDIDLEELDAMGTMGADGREATAATVGPGAGSSAMPTKVIGTEHVPAPLEPSALSQHAVAVTGGGAMRMEGPAEQEERAAKRARVDTKAPFTAAALTAGKGGAVACQSELLMESVAEAQAEAEVEAEAGGAGGGSGVLALAVGSEYADEADALMLEEDW</sequence>
<dbReference type="Gramene" id="PNW77223">
    <property type="protein sequence ID" value="PNW77223"/>
    <property type="gene ID" value="CHLRE_10g427453v5"/>
</dbReference>
<reference evidence="2 3" key="1">
    <citation type="journal article" date="2007" name="Science">
        <title>The Chlamydomonas genome reveals the evolution of key animal and plant functions.</title>
        <authorList>
            <person name="Merchant S.S."/>
            <person name="Prochnik S.E."/>
            <person name="Vallon O."/>
            <person name="Harris E.H."/>
            <person name="Karpowicz S.J."/>
            <person name="Witman G.B."/>
            <person name="Terry A."/>
            <person name="Salamov A."/>
            <person name="Fritz-Laylin L.K."/>
            <person name="Marechal-Drouard L."/>
            <person name="Marshall W.F."/>
            <person name="Qu L.H."/>
            <person name="Nelson D.R."/>
            <person name="Sanderfoot A.A."/>
            <person name="Spalding M.H."/>
            <person name="Kapitonov V.V."/>
            <person name="Ren Q."/>
            <person name="Ferris P."/>
            <person name="Lindquist E."/>
            <person name="Shapiro H."/>
            <person name="Lucas S.M."/>
            <person name="Grimwood J."/>
            <person name="Schmutz J."/>
            <person name="Cardol P."/>
            <person name="Cerutti H."/>
            <person name="Chanfreau G."/>
            <person name="Chen C.L."/>
            <person name="Cognat V."/>
            <person name="Croft M.T."/>
            <person name="Dent R."/>
            <person name="Dutcher S."/>
            <person name="Fernandez E."/>
            <person name="Fukuzawa H."/>
            <person name="Gonzalez-Ballester D."/>
            <person name="Gonzalez-Halphen D."/>
            <person name="Hallmann A."/>
            <person name="Hanikenne M."/>
            <person name="Hippler M."/>
            <person name="Inwood W."/>
            <person name="Jabbari K."/>
            <person name="Kalanon M."/>
            <person name="Kuras R."/>
            <person name="Lefebvre P.A."/>
            <person name="Lemaire S.D."/>
            <person name="Lobanov A.V."/>
            <person name="Lohr M."/>
            <person name="Manuell A."/>
            <person name="Meier I."/>
            <person name="Mets L."/>
            <person name="Mittag M."/>
            <person name="Mittelmeier T."/>
            <person name="Moroney J.V."/>
            <person name="Moseley J."/>
            <person name="Napoli C."/>
            <person name="Nedelcu A.M."/>
            <person name="Niyogi K."/>
            <person name="Novoselov S.V."/>
            <person name="Paulsen I.T."/>
            <person name="Pazour G."/>
            <person name="Purton S."/>
            <person name="Ral J.P."/>
            <person name="Riano-Pachon D.M."/>
            <person name="Riekhof W."/>
            <person name="Rymarquis L."/>
            <person name="Schroda M."/>
            <person name="Stern D."/>
            <person name="Umen J."/>
            <person name="Willows R."/>
            <person name="Wilson N."/>
            <person name="Zimmer S.L."/>
            <person name="Allmer J."/>
            <person name="Balk J."/>
            <person name="Bisova K."/>
            <person name="Chen C.J."/>
            <person name="Elias M."/>
            <person name="Gendler K."/>
            <person name="Hauser C."/>
            <person name="Lamb M.R."/>
            <person name="Ledford H."/>
            <person name="Long J.C."/>
            <person name="Minagawa J."/>
            <person name="Page M.D."/>
            <person name="Pan J."/>
            <person name="Pootakham W."/>
            <person name="Roje S."/>
            <person name="Rose A."/>
            <person name="Stahlberg E."/>
            <person name="Terauchi A.M."/>
            <person name="Yang P."/>
            <person name="Ball S."/>
            <person name="Bowler C."/>
            <person name="Dieckmann C.L."/>
            <person name="Gladyshev V.N."/>
            <person name="Green P."/>
            <person name="Jorgensen R."/>
            <person name="Mayfield S."/>
            <person name="Mueller-Roeber B."/>
            <person name="Rajamani S."/>
            <person name="Sayre R.T."/>
            <person name="Brokstein P."/>
            <person name="Dubchak I."/>
            <person name="Goodstein D."/>
            <person name="Hornick L."/>
            <person name="Huang Y.W."/>
            <person name="Jhaveri J."/>
            <person name="Luo Y."/>
            <person name="Martinez D."/>
            <person name="Ngau W.C."/>
            <person name="Otillar B."/>
            <person name="Poliakov A."/>
            <person name="Porter A."/>
            <person name="Szajkowski L."/>
            <person name="Werner G."/>
            <person name="Zhou K."/>
            <person name="Grigoriev I.V."/>
            <person name="Rokhsar D.S."/>
            <person name="Grossman A.R."/>
        </authorList>
    </citation>
    <scope>NUCLEOTIDE SEQUENCE [LARGE SCALE GENOMIC DNA]</scope>
    <source>
        <strain evidence="3">CC-503</strain>
    </source>
</reference>
<feature type="region of interest" description="Disordered" evidence="1">
    <location>
        <begin position="1886"/>
        <end position="1909"/>
    </location>
</feature>
<keyword evidence="3" id="KW-1185">Reference proteome</keyword>
<feature type="region of interest" description="Disordered" evidence="1">
    <location>
        <begin position="1"/>
        <end position="53"/>
    </location>
</feature>
<feature type="compositionally biased region" description="Low complexity" evidence="1">
    <location>
        <begin position="1693"/>
        <end position="1705"/>
    </location>
</feature>
<feature type="region of interest" description="Disordered" evidence="1">
    <location>
        <begin position="67"/>
        <end position="200"/>
    </location>
</feature>
<feature type="region of interest" description="Disordered" evidence="1">
    <location>
        <begin position="1691"/>
        <end position="1830"/>
    </location>
</feature>
<evidence type="ECO:0000313" key="2">
    <source>
        <dbReference type="EMBL" id="PNW77223.1"/>
    </source>
</evidence>
<dbReference type="RefSeq" id="XP_042919975.1">
    <property type="nucleotide sequence ID" value="XM_043066578.1"/>
</dbReference>
<feature type="region of interest" description="Disordered" evidence="1">
    <location>
        <begin position="951"/>
        <end position="992"/>
    </location>
</feature>
<dbReference type="InParanoid" id="A0A2K3D9M4"/>
<dbReference type="Proteomes" id="UP000006906">
    <property type="component" value="Chromosome 10"/>
</dbReference>
<dbReference type="OrthoDB" id="553329at2759"/>
<dbReference type="EMBL" id="CM008971">
    <property type="protein sequence ID" value="PNW77223.1"/>
    <property type="molecule type" value="Genomic_DNA"/>
</dbReference>
<dbReference type="STRING" id="3055.A0A2K3D9M4"/>
<dbReference type="PANTHER" id="PTHR48126:SF1">
    <property type="entry name" value="PROTEIN PFC0760C-LIKE"/>
    <property type="match status" value="1"/>
</dbReference>
<feature type="compositionally biased region" description="Basic and acidic residues" evidence="1">
    <location>
        <begin position="1808"/>
        <end position="1824"/>
    </location>
</feature>
<feature type="compositionally biased region" description="Low complexity" evidence="1">
    <location>
        <begin position="437"/>
        <end position="459"/>
    </location>
</feature>
<organism evidence="2 3">
    <name type="scientific">Chlamydomonas reinhardtii</name>
    <name type="common">Chlamydomonas smithii</name>
    <dbReference type="NCBI Taxonomy" id="3055"/>
    <lineage>
        <taxon>Eukaryota</taxon>
        <taxon>Viridiplantae</taxon>
        <taxon>Chlorophyta</taxon>
        <taxon>core chlorophytes</taxon>
        <taxon>Chlorophyceae</taxon>
        <taxon>CS clade</taxon>
        <taxon>Chlamydomonadales</taxon>
        <taxon>Chlamydomonadaceae</taxon>
        <taxon>Chlamydomonas</taxon>
    </lineage>
</organism>
<dbReference type="ExpressionAtlas" id="A0A2K3D9M4">
    <property type="expression patterns" value="baseline"/>
</dbReference>
<evidence type="ECO:0000256" key="1">
    <source>
        <dbReference type="SAM" id="MobiDB-lite"/>
    </source>
</evidence>
<feature type="region of interest" description="Disordered" evidence="1">
    <location>
        <begin position="1637"/>
        <end position="1658"/>
    </location>
</feature>
<evidence type="ECO:0000313" key="3">
    <source>
        <dbReference type="Proteomes" id="UP000006906"/>
    </source>
</evidence>
<name>A0A2K3D9M4_CHLRE</name>
<feature type="compositionally biased region" description="Low complexity" evidence="1">
    <location>
        <begin position="22"/>
        <end position="39"/>
    </location>
</feature>
<feature type="region of interest" description="Disordered" evidence="1">
    <location>
        <begin position="404"/>
        <end position="469"/>
    </location>
</feature>
<feature type="compositionally biased region" description="Polar residues" evidence="1">
    <location>
        <begin position="1938"/>
        <end position="1949"/>
    </location>
</feature>
<accession>A0A2K3D9M4</accession>
<feature type="compositionally biased region" description="Gly residues" evidence="1">
    <location>
        <begin position="2087"/>
        <end position="2111"/>
    </location>
</feature>
<feature type="region of interest" description="Disordered" evidence="1">
    <location>
        <begin position="1926"/>
        <end position="1968"/>
    </location>
</feature>
<dbReference type="PANTHER" id="PTHR48126">
    <property type="entry name" value="RE24507P"/>
    <property type="match status" value="1"/>
</dbReference>
<feature type="region of interest" description="Disordered" evidence="1">
    <location>
        <begin position="2087"/>
        <end position="2116"/>
    </location>
</feature>
<feature type="compositionally biased region" description="Low complexity" evidence="1">
    <location>
        <begin position="119"/>
        <end position="132"/>
    </location>
</feature>
<protein>
    <submittedName>
        <fullName evidence="2">Uncharacterized protein</fullName>
    </submittedName>
</protein>
<feature type="compositionally biased region" description="Low complexity" evidence="1">
    <location>
        <begin position="1886"/>
        <end position="1897"/>
    </location>
</feature>
<dbReference type="KEGG" id="cre:CHLRE_10g427453v5"/>
<feature type="region of interest" description="Disordered" evidence="1">
    <location>
        <begin position="2159"/>
        <end position="2358"/>
    </location>
</feature>
<feature type="compositionally biased region" description="Gly residues" evidence="1">
    <location>
        <begin position="460"/>
        <end position="469"/>
    </location>
</feature>
<feature type="compositionally biased region" description="Pro residues" evidence="1">
    <location>
        <begin position="2253"/>
        <end position="2294"/>
    </location>
</feature>
<feature type="compositionally biased region" description="Low complexity" evidence="1">
    <location>
        <begin position="2324"/>
        <end position="2358"/>
    </location>
</feature>
<feature type="region of interest" description="Disordered" evidence="1">
    <location>
        <begin position="1986"/>
        <end position="2044"/>
    </location>
</feature>
<dbReference type="GeneID" id="5728164"/>